<feature type="region of interest" description="Disordered" evidence="1">
    <location>
        <begin position="201"/>
        <end position="223"/>
    </location>
</feature>
<dbReference type="Gramene" id="KQL14593">
    <property type="protein sequence ID" value="KQL14593"/>
    <property type="gene ID" value="SETIT_024056mg"/>
</dbReference>
<evidence type="ECO:0008006" key="4">
    <source>
        <dbReference type="Google" id="ProtNLM"/>
    </source>
</evidence>
<dbReference type="InterPro" id="IPR044820">
    <property type="entry name" value="AGD14-like"/>
</dbReference>
<dbReference type="STRING" id="4555.K3ZBY3"/>
<dbReference type="Proteomes" id="UP000004995">
    <property type="component" value="Unassembled WGS sequence"/>
</dbReference>
<dbReference type="InParanoid" id="K3ZBY3"/>
<protein>
    <recommendedName>
        <fullName evidence="4">ADP-ribosylation factor GTPase-activating protein AGD14</fullName>
    </recommendedName>
</protein>
<organism evidence="2 3">
    <name type="scientific">Setaria italica</name>
    <name type="common">Foxtail millet</name>
    <name type="synonym">Panicum italicum</name>
    <dbReference type="NCBI Taxonomy" id="4555"/>
    <lineage>
        <taxon>Eukaryota</taxon>
        <taxon>Viridiplantae</taxon>
        <taxon>Streptophyta</taxon>
        <taxon>Embryophyta</taxon>
        <taxon>Tracheophyta</taxon>
        <taxon>Spermatophyta</taxon>
        <taxon>Magnoliopsida</taxon>
        <taxon>Liliopsida</taxon>
        <taxon>Poales</taxon>
        <taxon>Poaceae</taxon>
        <taxon>PACMAD clade</taxon>
        <taxon>Panicoideae</taxon>
        <taxon>Panicodae</taxon>
        <taxon>Paniceae</taxon>
        <taxon>Cenchrinae</taxon>
        <taxon>Setaria</taxon>
    </lineage>
</organism>
<sequence length="297" mass="32704">DADILRTFIKHVYVERRYADQRIGEHLPQAKIQGNQDSYENNNADSSRGVLRSAYVGTYEDNHDLKRSIERVLEDRNNSNGHPMSTTMDQNNRSTVASKNTSFRSHMHPDDLLKTGGKSENNQKVVIASTSSVVQASKETNSNKEILPIKLPGPPRSQKATTSNTSTEAQKSTSSRTDDLSPATLQDAKAKLYVSKNLIDFNSDLEPPQGAAPTDTQKDSLPQTDVGWATFDVVAPKKTTAMPSTSSTNSVDCPMLQNPDLASTPQIRFPNAKSLSFPPANHGSQQHQHYISHMNTI</sequence>
<proteinExistence type="predicted"/>
<reference evidence="3" key="1">
    <citation type="journal article" date="2012" name="Nat. Biotechnol.">
        <title>Reference genome sequence of the model plant Setaria.</title>
        <authorList>
            <person name="Bennetzen J.L."/>
            <person name="Schmutz J."/>
            <person name="Wang H."/>
            <person name="Percifield R."/>
            <person name="Hawkins J."/>
            <person name="Pontaroli A.C."/>
            <person name="Estep M."/>
            <person name="Feng L."/>
            <person name="Vaughn J.N."/>
            <person name="Grimwood J."/>
            <person name="Jenkins J."/>
            <person name="Barry K."/>
            <person name="Lindquist E."/>
            <person name="Hellsten U."/>
            <person name="Deshpande S."/>
            <person name="Wang X."/>
            <person name="Wu X."/>
            <person name="Mitros T."/>
            <person name="Triplett J."/>
            <person name="Yang X."/>
            <person name="Ye C.Y."/>
            <person name="Mauro-Herrera M."/>
            <person name="Wang L."/>
            <person name="Li P."/>
            <person name="Sharma M."/>
            <person name="Sharma R."/>
            <person name="Ronald P.C."/>
            <person name="Panaud O."/>
            <person name="Kellogg E.A."/>
            <person name="Brutnell T.P."/>
            <person name="Doust A.N."/>
            <person name="Tuskan G.A."/>
            <person name="Rokhsar D."/>
            <person name="Devos K.M."/>
        </authorList>
    </citation>
    <scope>NUCLEOTIDE SEQUENCE [LARGE SCALE GENOMIC DNA]</scope>
    <source>
        <strain evidence="3">cv. Yugu1</strain>
    </source>
</reference>
<dbReference type="GO" id="GO:0005096">
    <property type="term" value="F:GTPase activator activity"/>
    <property type="evidence" value="ECO:0007669"/>
    <property type="project" value="InterPro"/>
</dbReference>
<feature type="region of interest" description="Disordered" evidence="1">
    <location>
        <begin position="134"/>
        <end position="183"/>
    </location>
</feature>
<dbReference type="PANTHER" id="PTHR46085:SF19">
    <property type="entry name" value="ARF-GAP DOMAIN-CONTAINING PROTEIN"/>
    <property type="match status" value="1"/>
</dbReference>
<name>K3ZBY3_SETIT</name>
<keyword evidence="3" id="KW-1185">Reference proteome</keyword>
<evidence type="ECO:0000313" key="2">
    <source>
        <dbReference type="EnsemblPlants" id="KQL14593"/>
    </source>
</evidence>
<feature type="compositionally biased region" description="Polar residues" evidence="1">
    <location>
        <begin position="158"/>
        <end position="175"/>
    </location>
</feature>
<dbReference type="HOGENOM" id="CLU_938736_0_0_1"/>
<accession>K3ZBY3</accession>
<dbReference type="EMBL" id="AGNK02001589">
    <property type="status" value="NOT_ANNOTATED_CDS"/>
    <property type="molecule type" value="Genomic_DNA"/>
</dbReference>
<evidence type="ECO:0000313" key="3">
    <source>
        <dbReference type="Proteomes" id="UP000004995"/>
    </source>
</evidence>
<feature type="compositionally biased region" description="Polar residues" evidence="1">
    <location>
        <begin position="134"/>
        <end position="144"/>
    </location>
</feature>
<dbReference type="AlphaFoldDB" id="K3ZBY3"/>
<dbReference type="PANTHER" id="PTHR46085">
    <property type="entry name" value="ARFGAP/RECO-RELATED"/>
    <property type="match status" value="1"/>
</dbReference>
<feature type="region of interest" description="Disordered" evidence="1">
    <location>
        <begin position="75"/>
        <end position="119"/>
    </location>
</feature>
<feature type="region of interest" description="Disordered" evidence="1">
    <location>
        <begin position="240"/>
        <end position="266"/>
    </location>
</feature>
<evidence type="ECO:0000256" key="1">
    <source>
        <dbReference type="SAM" id="MobiDB-lite"/>
    </source>
</evidence>
<dbReference type="EnsemblPlants" id="KQL14593">
    <property type="protein sequence ID" value="KQL14593"/>
    <property type="gene ID" value="SETIT_024056mg"/>
</dbReference>
<dbReference type="eggNOG" id="KOG0702">
    <property type="taxonomic scope" value="Eukaryota"/>
</dbReference>
<reference evidence="2" key="2">
    <citation type="submission" date="2018-08" db="UniProtKB">
        <authorList>
            <consortium name="EnsemblPlants"/>
        </authorList>
    </citation>
    <scope>IDENTIFICATION</scope>
    <source>
        <strain evidence="2">Yugu1</strain>
    </source>
</reference>
<feature type="compositionally biased region" description="Polar residues" evidence="1">
    <location>
        <begin position="78"/>
        <end position="104"/>
    </location>
</feature>
<feature type="compositionally biased region" description="Polar residues" evidence="1">
    <location>
        <begin position="241"/>
        <end position="251"/>
    </location>
</feature>